<feature type="compositionally biased region" description="Polar residues" evidence="1">
    <location>
        <begin position="81"/>
        <end position="95"/>
    </location>
</feature>
<proteinExistence type="predicted"/>
<protein>
    <submittedName>
        <fullName evidence="4">Uncharacterized protein LOC117568461</fullName>
    </submittedName>
</protein>
<evidence type="ECO:0000259" key="2">
    <source>
        <dbReference type="Pfam" id="PF07647"/>
    </source>
</evidence>
<evidence type="ECO:0000313" key="3">
    <source>
        <dbReference type="Proteomes" id="UP000515160"/>
    </source>
</evidence>
<feature type="compositionally biased region" description="Polar residues" evidence="1">
    <location>
        <begin position="19"/>
        <end position="41"/>
    </location>
</feature>
<evidence type="ECO:0000256" key="1">
    <source>
        <dbReference type="SAM" id="MobiDB-lite"/>
    </source>
</evidence>
<evidence type="ECO:0000313" key="4">
    <source>
        <dbReference type="RefSeq" id="XP_034105029.1"/>
    </source>
</evidence>
<dbReference type="GeneID" id="117568461"/>
<dbReference type="Gene3D" id="1.10.150.50">
    <property type="entry name" value="Transcription Factor, Ets-1"/>
    <property type="match status" value="1"/>
</dbReference>
<feature type="region of interest" description="Disordered" evidence="1">
    <location>
        <begin position="1"/>
        <end position="46"/>
    </location>
</feature>
<accession>A0A6P8WS02</accession>
<dbReference type="CDD" id="cd09487">
    <property type="entry name" value="SAM_superfamily"/>
    <property type="match status" value="1"/>
</dbReference>
<dbReference type="AlphaFoldDB" id="A0A6P8WS02"/>
<feature type="compositionally biased region" description="Basic and acidic residues" evidence="1">
    <location>
        <begin position="1"/>
        <end position="12"/>
    </location>
</feature>
<feature type="domain" description="SAM" evidence="2">
    <location>
        <begin position="120"/>
        <end position="166"/>
    </location>
</feature>
<gene>
    <name evidence="4" type="primary">LOC117568461</name>
</gene>
<dbReference type="InterPro" id="IPR001660">
    <property type="entry name" value="SAM"/>
</dbReference>
<dbReference type="InterPro" id="IPR013761">
    <property type="entry name" value="SAM/pointed_sf"/>
</dbReference>
<feature type="compositionally biased region" description="Basic and acidic residues" evidence="1">
    <location>
        <begin position="96"/>
        <end position="112"/>
    </location>
</feature>
<dbReference type="Proteomes" id="UP000515160">
    <property type="component" value="Chromosome 3"/>
</dbReference>
<feature type="region of interest" description="Disordered" evidence="1">
    <location>
        <begin position="81"/>
        <end position="119"/>
    </location>
</feature>
<dbReference type="SUPFAM" id="SSF47769">
    <property type="entry name" value="SAM/Pointed domain"/>
    <property type="match status" value="1"/>
</dbReference>
<name>A0A6P8WS02_DROAB</name>
<dbReference type="Pfam" id="PF07647">
    <property type="entry name" value="SAM_2"/>
    <property type="match status" value="1"/>
</dbReference>
<keyword evidence="3" id="KW-1185">Reference proteome</keyword>
<dbReference type="OrthoDB" id="539213at2759"/>
<reference evidence="4" key="1">
    <citation type="submission" date="2025-08" db="UniProtKB">
        <authorList>
            <consortium name="RefSeq"/>
        </authorList>
    </citation>
    <scope>IDENTIFICATION</scope>
    <source>
        <strain evidence="4">15112-1751.03</strain>
        <tissue evidence="4">Whole Adult</tissue>
    </source>
</reference>
<organism evidence="3 4">
    <name type="scientific">Drosophila albomicans</name>
    <name type="common">Fruit fly</name>
    <dbReference type="NCBI Taxonomy" id="7291"/>
    <lineage>
        <taxon>Eukaryota</taxon>
        <taxon>Metazoa</taxon>
        <taxon>Ecdysozoa</taxon>
        <taxon>Arthropoda</taxon>
        <taxon>Hexapoda</taxon>
        <taxon>Insecta</taxon>
        <taxon>Pterygota</taxon>
        <taxon>Neoptera</taxon>
        <taxon>Endopterygota</taxon>
        <taxon>Diptera</taxon>
        <taxon>Brachycera</taxon>
        <taxon>Muscomorpha</taxon>
        <taxon>Ephydroidea</taxon>
        <taxon>Drosophilidae</taxon>
        <taxon>Drosophila</taxon>
    </lineage>
</organism>
<sequence>MDRYNRVWRDPKSPLTPLTPRTTQMFNFDNTSDSRTPTASFGSLKPNLLDIPRAPIRRLSGSRNRTSRSFSQDFMRLRSVFSPNAQSTTTENSSIKQEKVVKQEKREFKRSSPVEQPTLSPRVRSLLNRTGNTHLTNLFARQEIDISVLIQMTLEDLESLGIRGAKELKLALDLIKFAKNFFKK</sequence>
<dbReference type="RefSeq" id="XP_034105029.1">
    <property type="nucleotide sequence ID" value="XM_034249138.2"/>
</dbReference>